<feature type="domain" description="Aldehyde dehydrogenase" evidence="4">
    <location>
        <begin position="37"/>
        <end position="478"/>
    </location>
</feature>
<dbReference type="SUPFAM" id="SSF53720">
    <property type="entry name" value="ALDH-like"/>
    <property type="match status" value="1"/>
</dbReference>
<dbReference type="PANTHER" id="PTHR43353:SF5">
    <property type="entry name" value="SUCCINATE-SEMIALDEHYDE DEHYDROGENASE, MITOCHONDRIAL"/>
    <property type="match status" value="1"/>
</dbReference>
<evidence type="ECO:0000313" key="5">
    <source>
        <dbReference type="EMBL" id="SCF27122.1"/>
    </source>
</evidence>
<dbReference type="Gene3D" id="3.40.605.10">
    <property type="entry name" value="Aldehyde Dehydrogenase, Chain A, domain 1"/>
    <property type="match status" value="1"/>
</dbReference>
<dbReference type="InterPro" id="IPR050740">
    <property type="entry name" value="Aldehyde_DH_Superfamily"/>
</dbReference>
<dbReference type="InterPro" id="IPR016161">
    <property type="entry name" value="Ald_DH/histidinol_DH"/>
</dbReference>
<dbReference type="PROSITE" id="PS00070">
    <property type="entry name" value="ALDEHYDE_DEHYDR_CYS"/>
    <property type="match status" value="1"/>
</dbReference>
<dbReference type="FunFam" id="3.40.605.10:FF:000063">
    <property type="entry name" value="Succinate-semialdehyde dehydrogenase, mitochondrial"/>
    <property type="match status" value="1"/>
</dbReference>
<dbReference type="Gene3D" id="3.40.309.10">
    <property type="entry name" value="Aldehyde Dehydrogenase, Chain A, domain 2"/>
    <property type="match status" value="1"/>
</dbReference>
<name>A0A1C4Z251_MICEC</name>
<keyword evidence="6" id="KW-1185">Reference proteome</keyword>
<gene>
    <name evidence="5" type="ORF">GA0070618_4690</name>
</gene>
<dbReference type="RefSeq" id="WP_088983540.1">
    <property type="nucleotide sequence ID" value="NZ_LT607413.1"/>
</dbReference>
<protein>
    <submittedName>
        <fullName evidence="5">Succinate-semialdehyde dehydrogenase / glutarate-semialdehyde dehydrogenase</fullName>
    </submittedName>
</protein>
<dbReference type="PANTHER" id="PTHR43353">
    <property type="entry name" value="SUCCINATE-SEMIALDEHYDE DEHYDROGENASE, MITOCHONDRIAL"/>
    <property type="match status" value="1"/>
</dbReference>
<evidence type="ECO:0000256" key="2">
    <source>
        <dbReference type="PROSITE-ProRule" id="PRU10007"/>
    </source>
</evidence>
<evidence type="ECO:0000259" key="4">
    <source>
        <dbReference type="Pfam" id="PF00171"/>
    </source>
</evidence>
<evidence type="ECO:0000256" key="3">
    <source>
        <dbReference type="RuleBase" id="RU003345"/>
    </source>
</evidence>
<dbReference type="PROSITE" id="PS00687">
    <property type="entry name" value="ALDEHYDE_DEHYDR_GLU"/>
    <property type="match status" value="1"/>
</dbReference>
<evidence type="ECO:0000256" key="1">
    <source>
        <dbReference type="ARBA" id="ARBA00023002"/>
    </source>
</evidence>
<dbReference type="InterPro" id="IPR015590">
    <property type="entry name" value="Aldehyde_DH_dom"/>
</dbReference>
<dbReference type="Pfam" id="PF00171">
    <property type="entry name" value="Aldedh"/>
    <property type="match status" value="1"/>
</dbReference>
<accession>A0A1C4Z251</accession>
<evidence type="ECO:0000313" key="6">
    <source>
        <dbReference type="Proteomes" id="UP000198253"/>
    </source>
</evidence>
<reference evidence="6" key="1">
    <citation type="submission" date="2016-06" db="EMBL/GenBank/DDBJ databases">
        <authorList>
            <person name="Varghese N."/>
            <person name="Submissions Spin"/>
        </authorList>
    </citation>
    <scope>NUCLEOTIDE SEQUENCE [LARGE SCALE GENOMIC DNA]</scope>
    <source>
        <strain evidence="6">DSM 43816</strain>
    </source>
</reference>
<dbReference type="InterPro" id="IPR016163">
    <property type="entry name" value="Ald_DH_C"/>
</dbReference>
<organism evidence="5 6">
    <name type="scientific">Micromonospora echinospora</name>
    <name type="common">Micromonospora purpurea</name>
    <dbReference type="NCBI Taxonomy" id="1877"/>
    <lineage>
        <taxon>Bacteria</taxon>
        <taxon>Bacillati</taxon>
        <taxon>Actinomycetota</taxon>
        <taxon>Actinomycetes</taxon>
        <taxon>Micromonosporales</taxon>
        <taxon>Micromonosporaceae</taxon>
        <taxon>Micromonospora</taxon>
    </lineage>
</organism>
<keyword evidence="1 3" id="KW-0560">Oxidoreductase</keyword>
<comment type="similarity">
    <text evidence="3">Belongs to the aldehyde dehydrogenase family.</text>
</comment>
<feature type="active site" evidence="2">
    <location>
        <position position="256"/>
    </location>
</feature>
<dbReference type="OrthoDB" id="9812625at2"/>
<sequence length="489" mass="50429">MRLHSHLPEHLLSRLILGSELVDVDRTDLAEITGPAGAATWPVAVASPEHARRALDAAAAAQSSWARTSLAERASVVRGYRAFLDAEAEALAMLIVLESGKTITDARLEVAVAGAVVDELLACAPTAVGAHEDGDRTVRVTTLRAPVGPSLLITPWNFPLTMASRKVVSALLAGCTFVLKPSERTPLTAMYLVDALCRAGLPTGVGSVVPSHRSAEILAGLTGDPRLRKISFTGSTAVGRAILRASTTHFQRVGLELGGNAPAVICPGADLEAAVTTIWQAKLYNNGQACTAPNRVLVPESAAADVFALFRAAATGTAVADPWTESARLGPVISEAAADRLRRLVEAPHGGTVVTGGVEPGTPGASVPATVVLAPDPGAGVCVEELFGPVLPVVTYPDDDLGAALALANSTEYGLASYVFGDAAQTDLVAAGLDVGMVAVNRGSVSHPKAAFGGVKHSGFGRENGVEGIDEFLETRTVLRPVPAQESAR</sequence>
<dbReference type="InParanoid" id="A0A1C4Z251"/>
<dbReference type="Proteomes" id="UP000198253">
    <property type="component" value="Chromosome I"/>
</dbReference>
<proteinExistence type="inferred from homology"/>
<dbReference type="AlphaFoldDB" id="A0A1C4Z251"/>
<dbReference type="EMBL" id="LT607413">
    <property type="protein sequence ID" value="SCF27122.1"/>
    <property type="molecule type" value="Genomic_DNA"/>
</dbReference>
<dbReference type="GO" id="GO:0016620">
    <property type="term" value="F:oxidoreductase activity, acting on the aldehyde or oxo group of donors, NAD or NADP as acceptor"/>
    <property type="evidence" value="ECO:0007669"/>
    <property type="project" value="InterPro"/>
</dbReference>
<dbReference type="InterPro" id="IPR016162">
    <property type="entry name" value="Ald_DH_N"/>
</dbReference>
<dbReference type="InterPro" id="IPR029510">
    <property type="entry name" value="Ald_DH_CS_GLU"/>
</dbReference>
<dbReference type="InterPro" id="IPR016160">
    <property type="entry name" value="Ald_DH_CS_CYS"/>
</dbReference>